<protein>
    <submittedName>
        <fullName evidence="9">MFS transporter</fullName>
    </submittedName>
</protein>
<evidence type="ECO:0000256" key="3">
    <source>
        <dbReference type="ARBA" id="ARBA00022475"/>
    </source>
</evidence>
<dbReference type="RefSeq" id="WP_004040185.1">
    <property type="nucleotide sequence ID" value="NZ_AQFR02000003.1"/>
</dbReference>
<evidence type="ECO:0000313" key="10">
    <source>
        <dbReference type="Proteomes" id="UP000309117"/>
    </source>
</evidence>
<evidence type="ECO:0000259" key="8">
    <source>
        <dbReference type="PROSITE" id="PS50850"/>
    </source>
</evidence>
<gene>
    <name evidence="9" type="ORF">E5351_08435</name>
</gene>
<feature type="transmembrane region" description="Helical" evidence="7">
    <location>
        <begin position="207"/>
        <end position="229"/>
    </location>
</feature>
<feature type="transmembrane region" description="Helical" evidence="7">
    <location>
        <begin position="78"/>
        <end position="96"/>
    </location>
</feature>
<dbReference type="PANTHER" id="PTHR43124:SF3">
    <property type="entry name" value="CHLORAMPHENICOL EFFLUX PUMP RV0191"/>
    <property type="match status" value="1"/>
</dbReference>
<keyword evidence="5 7" id="KW-1133">Transmembrane helix</keyword>
<dbReference type="Gene3D" id="1.20.1250.20">
    <property type="entry name" value="MFS general substrate transporter like domains"/>
    <property type="match status" value="1"/>
</dbReference>
<feature type="transmembrane region" description="Helical" evidence="7">
    <location>
        <begin position="249"/>
        <end position="270"/>
    </location>
</feature>
<dbReference type="InterPro" id="IPR050189">
    <property type="entry name" value="MFS_Efflux_Transporters"/>
</dbReference>
<evidence type="ECO:0000256" key="1">
    <source>
        <dbReference type="ARBA" id="ARBA00004651"/>
    </source>
</evidence>
<feature type="transmembrane region" description="Helical" evidence="7">
    <location>
        <begin position="144"/>
        <end position="162"/>
    </location>
</feature>
<feature type="domain" description="Major facilitator superfamily (MFS) profile" evidence="8">
    <location>
        <begin position="11"/>
        <end position="392"/>
    </location>
</feature>
<proteinExistence type="predicted"/>
<feature type="transmembrane region" description="Helical" evidence="7">
    <location>
        <begin position="12"/>
        <end position="33"/>
    </location>
</feature>
<sequence length="396" mass="44307">MNIKNESSKLMFKVSLLAISLFIMMSAVISPALPLIERAFPNIARVNVELLTTIPNLGQIIGLILNPFLVRKIGKKRVIILGLAIIGITGTLPVIINNFWLIFFLRILLGVGVGIYNSLAVSLLMSIYHNNDVELNQMLGFQNIMNDIGYIVSSLLICYLVTLSWHAVFWVYIFAIPILFMFQKFVKVPKVQHTHNKEHFSLTNLKGKFNSTIIIISIITLLIYIFYMALAYKLPAFIIKFHLGNESTASFMLAVIAIMGIPCGMSFNWLYNRLNKWIWPICLLLNATGFFLISISRDFGILVVGCVILGLGFGLVMPYIFKWISNSAPAKWENLDTTLCLVMMDGGCVASPYVISLITKNSESALLSSAIFFGILMIIEIIAIIIQKYSTKKASV</sequence>
<dbReference type="GO" id="GO:0022857">
    <property type="term" value="F:transmembrane transporter activity"/>
    <property type="evidence" value="ECO:0007669"/>
    <property type="project" value="InterPro"/>
</dbReference>
<keyword evidence="6 7" id="KW-0472">Membrane</keyword>
<feature type="transmembrane region" description="Helical" evidence="7">
    <location>
        <begin position="102"/>
        <end position="124"/>
    </location>
</feature>
<dbReference type="Pfam" id="PF07690">
    <property type="entry name" value="MFS_1"/>
    <property type="match status" value="1"/>
</dbReference>
<reference evidence="9 10" key="1">
    <citation type="submission" date="2019-04" db="EMBL/GenBank/DDBJ databases">
        <title>Microbes associate with the intestines of laboratory mice.</title>
        <authorList>
            <person name="Navarre W."/>
            <person name="Wong E."/>
            <person name="Huang K."/>
            <person name="Tropini C."/>
            <person name="Ng K."/>
            <person name="Yu B."/>
        </authorList>
    </citation>
    <scope>NUCLEOTIDE SEQUENCE [LARGE SCALE GENOMIC DNA]</scope>
    <source>
        <strain evidence="9 10">NM61_E11</strain>
    </source>
</reference>
<evidence type="ECO:0000256" key="7">
    <source>
        <dbReference type="SAM" id="Phobius"/>
    </source>
</evidence>
<dbReference type="Proteomes" id="UP000309117">
    <property type="component" value="Unassembled WGS sequence"/>
</dbReference>
<dbReference type="AlphaFoldDB" id="A0A4S2BD05"/>
<dbReference type="GO" id="GO:0005886">
    <property type="term" value="C:plasma membrane"/>
    <property type="evidence" value="ECO:0007669"/>
    <property type="project" value="UniProtKB-SubCell"/>
</dbReference>
<evidence type="ECO:0000313" key="9">
    <source>
        <dbReference type="EMBL" id="TGY12357.1"/>
    </source>
</evidence>
<keyword evidence="4 7" id="KW-0812">Transmembrane</keyword>
<dbReference type="SUPFAM" id="SSF103473">
    <property type="entry name" value="MFS general substrate transporter"/>
    <property type="match status" value="1"/>
</dbReference>
<evidence type="ECO:0000256" key="4">
    <source>
        <dbReference type="ARBA" id="ARBA00022692"/>
    </source>
</evidence>
<dbReference type="EMBL" id="SRYV01000015">
    <property type="protein sequence ID" value="TGY12357.1"/>
    <property type="molecule type" value="Genomic_DNA"/>
</dbReference>
<name>A0A4S2BD05_9LACO</name>
<comment type="caution">
    <text evidence="9">The sequence shown here is derived from an EMBL/GenBank/DDBJ whole genome shotgun (WGS) entry which is preliminary data.</text>
</comment>
<dbReference type="InterPro" id="IPR036259">
    <property type="entry name" value="MFS_trans_sf"/>
</dbReference>
<dbReference type="PANTHER" id="PTHR43124">
    <property type="entry name" value="PURINE EFFLUX PUMP PBUE"/>
    <property type="match status" value="1"/>
</dbReference>
<organism evidence="9 10">
    <name type="scientific">Lactobacillus intestinalis</name>
    <dbReference type="NCBI Taxonomy" id="151781"/>
    <lineage>
        <taxon>Bacteria</taxon>
        <taxon>Bacillati</taxon>
        <taxon>Bacillota</taxon>
        <taxon>Bacilli</taxon>
        <taxon>Lactobacillales</taxon>
        <taxon>Lactobacillaceae</taxon>
        <taxon>Lactobacillus</taxon>
    </lineage>
</organism>
<evidence type="ECO:0000256" key="6">
    <source>
        <dbReference type="ARBA" id="ARBA00023136"/>
    </source>
</evidence>
<feature type="transmembrane region" description="Helical" evidence="7">
    <location>
        <begin position="365"/>
        <end position="386"/>
    </location>
</feature>
<dbReference type="PROSITE" id="PS50850">
    <property type="entry name" value="MFS"/>
    <property type="match status" value="1"/>
</dbReference>
<keyword evidence="3" id="KW-1003">Cell membrane</keyword>
<feature type="transmembrane region" description="Helical" evidence="7">
    <location>
        <begin position="277"/>
        <end position="295"/>
    </location>
</feature>
<keyword evidence="2" id="KW-0813">Transport</keyword>
<feature type="transmembrane region" description="Helical" evidence="7">
    <location>
        <begin position="168"/>
        <end position="186"/>
    </location>
</feature>
<evidence type="ECO:0000256" key="2">
    <source>
        <dbReference type="ARBA" id="ARBA00022448"/>
    </source>
</evidence>
<evidence type="ECO:0000256" key="5">
    <source>
        <dbReference type="ARBA" id="ARBA00022989"/>
    </source>
</evidence>
<dbReference type="InterPro" id="IPR011701">
    <property type="entry name" value="MFS"/>
</dbReference>
<feature type="transmembrane region" description="Helical" evidence="7">
    <location>
        <begin position="53"/>
        <end position="71"/>
    </location>
</feature>
<comment type="subcellular location">
    <subcellularLocation>
        <location evidence="1">Cell membrane</location>
        <topology evidence="1">Multi-pass membrane protein</topology>
    </subcellularLocation>
</comment>
<dbReference type="InterPro" id="IPR020846">
    <property type="entry name" value="MFS_dom"/>
</dbReference>
<feature type="transmembrane region" description="Helical" evidence="7">
    <location>
        <begin position="301"/>
        <end position="321"/>
    </location>
</feature>
<accession>A0A4S2BD05</accession>